<dbReference type="Pfam" id="PF04043">
    <property type="entry name" value="PMEI"/>
    <property type="match status" value="1"/>
</dbReference>
<dbReference type="Gene3D" id="2.160.20.10">
    <property type="entry name" value="Single-stranded right-handed beta-helix, Pectin lyase-like"/>
    <property type="match status" value="3"/>
</dbReference>
<dbReference type="Pfam" id="PF01095">
    <property type="entry name" value="Pectinesterase"/>
    <property type="match status" value="2"/>
</dbReference>
<evidence type="ECO:0000256" key="13">
    <source>
        <dbReference type="ARBA" id="ARBA00057335"/>
    </source>
</evidence>
<evidence type="ECO:0000256" key="6">
    <source>
        <dbReference type="ARBA" id="ARBA00022512"/>
    </source>
</evidence>
<protein>
    <recommendedName>
        <fullName evidence="5">pectinesterase</fullName>
        <ecNumber evidence="5">3.1.1.11</ecNumber>
    </recommendedName>
</protein>
<dbReference type="NCBIfam" id="TIGR01614">
    <property type="entry name" value="PME_inhib"/>
    <property type="match status" value="2"/>
</dbReference>
<dbReference type="Proteomes" id="UP001206925">
    <property type="component" value="Unassembled WGS sequence"/>
</dbReference>
<keyword evidence="9" id="KW-1015">Disulfide bond</keyword>
<keyword evidence="17" id="KW-1185">Reference proteome</keyword>
<comment type="pathway">
    <text evidence="2">Glycan metabolism; pectin degradation; 2-dehydro-3-deoxy-D-gluconate from pectin: step 1/5.</text>
</comment>
<evidence type="ECO:0000256" key="5">
    <source>
        <dbReference type="ARBA" id="ARBA00013229"/>
    </source>
</evidence>
<feature type="domain" description="Pectinesterase inhibitor" evidence="15">
    <location>
        <begin position="19"/>
        <end position="164"/>
    </location>
</feature>
<comment type="catalytic activity">
    <reaction evidence="12">
        <text>[(1-&gt;4)-alpha-D-galacturonosyl methyl ester](n) + n H2O = [(1-&gt;4)-alpha-D-galacturonosyl](n) + n methanol + n H(+)</text>
        <dbReference type="Rhea" id="RHEA:22380"/>
        <dbReference type="Rhea" id="RHEA-COMP:14570"/>
        <dbReference type="Rhea" id="RHEA-COMP:14573"/>
        <dbReference type="ChEBI" id="CHEBI:15377"/>
        <dbReference type="ChEBI" id="CHEBI:15378"/>
        <dbReference type="ChEBI" id="CHEBI:17790"/>
        <dbReference type="ChEBI" id="CHEBI:140522"/>
        <dbReference type="ChEBI" id="CHEBI:140523"/>
        <dbReference type="EC" id="3.1.1.11"/>
    </reaction>
</comment>
<comment type="function">
    <text evidence="13">Acts in the modification of cell walls via demethylesterification of cell wall pectin.</text>
</comment>
<keyword evidence="6" id="KW-0134">Cell wall</keyword>
<comment type="similarity">
    <text evidence="4">In the C-terminal section; belongs to the pectinesterase family.</text>
</comment>
<sequence>MAIISFLFLSLFIFIHPTTQTNLIQQACKATRYPQLCLSSLTQYPTSNAIDIIQSALTISSLNLRQAQSMAQSILDSPTTNLNKITAAKNCLDHLKNSEYRLKSTVDALPRGEIKHGRAWMSAGLAYQYDCWSALKYVNDSKMINQTMSFLDSFIGYTSNALSLMRAYDEDVTVCKGGACDYATVQEAVNAGPDWGENRFVIRVKEGVYEETVRVGIEKQNVVVLGDGIGKTVITGSLNVGQPGLSTYNTATFVTAHGRIDPAQTTGFVFQNCLINGTEEYMRLYNSKPKAHRNFLGRPWKEFSRTVFIDCNLDALITPQGWLPWKGDFALKTLYYGESGNSGKGSDLSGRVNWTSDQIRQACKATRNPQLCESSLAHSPNTNPIQIIQSALSISSNNLNTAQSKLQSILKSSPSNPNTTSATKTCMEYLRNSQYRVNSTADALPRNRIKDCRAWTSAALTYQYDCLSALSYVNNAKLNDIMSFMDTLISYTSNALSMMMAYDVFGDKTASWGPPKTERDGFWERGGSGDPRKLLGVPVGLKVDVTVCKGGACKYATVQAAVNAAPDWVSGRRFVVVVKAGVYKESVLVGLEKRNVVVLGEGMGKTVISESSSVGQPGISTYNSATVGILGDGFMASNLTIENTAGADSQAVALRINGDQSVIENCEILGNQDTLYLHSLRHFFKSCRIQGNVDFIFGNSATIFQDCTILICPRQLTPGKGEKSTVTAHGRTDPAQTTGFVFRNCLVNGTEEYMKLYNKNPNIHINFLGRPWKEFSRTVFISCRLETLITPQGWMPWSGNFALKTLYYGEFNNSGNGSELSKRVQWSSQIPTGHVDVYSVTNFIQGDQWKLA</sequence>
<feature type="chain" id="PRO_5041907694" description="pectinesterase" evidence="14">
    <location>
        <begin position="21"/>
        <end position="852"/>
    </location>
</feature>
<dbReference type="GO" id="GO:0004857">
    <property type="term" value="F:enzyme inhibitor activity"/>
    <property type="evidence" value="ECO:0007669"/>
    <property type="project" value="InterPro"/>
</dbReference>
<dbReference type="PROSITE" id="PS00800">
    <property type="entry name" value="PECTINESTERASE_1"/>
    <property type="match status" value="1"/>
</dbReference>
<dbReference type="SUPFAM" id="SSF51126">
    <property type="entry name" value="Pectin lyase-like"/>
    <property type="match status" value="2"/>
</dbReference>
<feature type="domain" description="Pectinesterase inhibitor" evidence="15">
    <location>
        <begin position="354"/>
        <end position="498"/>
    </location>
</feature>
<dbReference type="AlphaFoldDB" id="A0AAD5GAF3"/>
<gene>
    <name evidence="16" type="ORF">M8C21_018966</name>
</gene>
<evidence type="ECO:0000256" key="1">
    <source>
        <dbReference type="ARBA" id="ARBA00004191"/>
    </source>
</evidence>
<dbReference type="InterPro" id="IPR000070">
    <property type="entry name" value="Pectinesterase_cat"/>
</dbReference>
<evidence type="ECO:0000256" key="9">
    <source>
        <dbReference type="ARBA" id="ARBA00023157"/>
    </source>
</evidence>
<proteinExistence type="inferred from homology"/>
<evidence type="ECO:0000256" key="12">
    <source>
        <dbReference type="ARBA" id="ARBA00047928"/>
    </source>
</evidence>
<feature type="signal peptide" evidence="14">
    <location>
        <begin position="1"/>
        <end position="20"/>
    </location>
</feature>
<dbReference type="SUPFAM" id="SSF101148">
    <property type="entry name" value="Plant invertase/pectin methylesterase inhibitor"/>
    <property type="match status" value="2"/>
</dbReference>
<comment type="caution">
    <text evidence="16">The sequence shown here is derived from an EMBL/GenBank/DDBJ whole genome shotgun (WGS) entry which is preliminary data.</text>
</comment>
<reference evidence="16" key="1">
    <citation type="submission" date="2022-06" db="EMBL/GenBank/DDBJ databases">
        <title>Uncovering the hologenomic basis of an extraordinary plant invasion.</title>
        <authorList>
            <person name="Bieker V.C."/>
            <person name="Martin M.D."/>
            <person name="Gilbert T."/>
            <person name="Hodgins K."/>
            <person name="Battlay P."/>
            <person name="Petersen B."/>
            <person name="Wilson J."/>
        </authorList>
    </citation>
    <scope>NUCLEOTIDE SEQUENCE</scope>
    <source>
        <strain evidence="16">AA19_3_7</strain>
        <tissue evidence="16">Leaf</tissue>
    </source>
</reference>
<evidence type="ECO:0000256" key="11">
    <source>
        <dbReference type="ARBA" id="ARBA00023316"/>
    </source>
</evidence>
<comment type="subcellular location">
    <subcellularLocation>
        <location evidence="1">Secreted</location>
        <location evidence="1">Cell wall</location>
    </subcellularLocation>
</comment>
<evidence type="ECO:0000313" key="17">
    <source>
        <dbReference type="Proteomes" id="UP001206925"/>
    </source>
</evidence>
<evidence type="ECO:0000256" key="3">
    <source>
        <dbReference type="ARBA" id="ARBA00006027"/>
    </source>
</evidence>
<keyword evidence="11" id="KW-0961">Cell wall biogenesis/degradation</keyword>
<comment type="similarity">
    <text evidence="3">In the N-terminal section; belongs to the PMEI family.</text>
</comment>
<evidence type="ECO:0000256" key="14">
    <source>
        <dbReference type="SAM" id="SignalP"/>
    </source>
</evidence>
<dbReference type="InterPro" id="IPR035513">
    <property type="entry name" value="Invertase/methylesterase_inhib"/>
</dbReference>
<dbReference type="InterPro" id="IPR006501">
    <property type="entry name" value="Pectinesterase_inhib_dom"/>
</dbReference>
<dbReference type="Gene3D" id="1.20.140.40">
    <property type="entry name" value="Invertase/pectin methylesterase inhibitor family protein"/>
    <property type="match status" value="2"/>
</dbReference>
<dbReference type="PANTHER" id="PTHR31707">
    <property type="entry name" value="PECTINESTERASE"/>
    <property type="match status" value="1"/>
</dbReference>
<evidence type="ECO:0000313" key="16">
    <source>
        <dbReference type="EMBL" id="KAI7734622.1"/>
    </source>
</evidence>
<keyword evidence="14" id="KW-0732">Signal</keyword>
<organism evidence="16 17">
    <name type="scientific">Ambrosia artemisiifolia</name>
    <name type="common">Common ragweed</name>
    <dbReference type="NCBI Taxonomy" id="4212"/>
    <lineage>
        <taxon>Eukaryota</taxon>
        <taxon>Viridiplantae</taxon>
        <taxon>Streptophyta</taxon>
        <taxon>Embryophyta</taxon>
        <taxon>Tracheophyta</taxon>
        <taxon>Spermatophyta</taxon>
        <taxon>Magnoliopsida</taxon>
        <taxon>eudicotyledons</taxon>
        <taxon>Gunneridae</taxon>
        <taxon>Pentapetalae</taxon>
        <taxon>asterids</taxon>
        <taxon>campanulids</taxon>
        <taxon>Asterales</taxon>
        <taxon>Asteraceae</taxon>
        <taxon>Asteroideae</taxon>
        <taxon>Heliantheae alliance</taxon>
        <taxon>Heliantheae</taxon>
        <taxon>Ambrosia</taxon>
    </lineage>
</organism>
<dbReference type="EMBL" id="JAMZMK010009685">
    <property type="protein sequence ID" value="KAI7734622.1"/>
    <property type="molecule type" value="Genomic_DNA"/>
</dbReference>
<evidence type="ECO:0000256" key="8">
    <source>
        <dbReference type="ARBA" id="ARBA00023085"/>
    </source>
</evidence>
<evidence type="ECO:0000256" key="10">
    <source>
        <dbReference type="ARBA" id="ARBA00023180"/>
    </source>
</evidence>
<keyword evidence="10" id="KW-0325">Glycoprotein</keyword>
<dbReference type="CDD" id="cd15798">
    <property type="entry name" value="PMEI-like_3"/>
    <property type="match status" value="2"/>
</dbReference>
<keyword evidence="7" id="KW-0378">Hydrolase</keyword>
<name>A0AAD5GAF3_AMBAR</name>
<keyword evidence="8" id="KW-0063">Aspartyl esterase</keyword>
<dbReference type="InterPro" id="IPR018040">
    <property type="entry name" value="Pectinesterase_Tyr_AS"/>
</dbReference>
<evidence type="ECO:0000256" key="4">
    <source>
        <dbReference type="ARBA" id="ARBA00007786"/>
    </source>
</evidence>
<evidence type="ECO:0000259" key="15">
    <source>
        <dbReference type="SMART" id="SM00856"/>
    </source>
</evidence>
<evidence type="ECO:0000256" key="2">
    <source>
        <dbReference type="ARBA" id="ARBA00005184"/>
    </source>
</evidence>
<dbReference type="FunFam" id="2.160.20.10:FF:000001">
    <property type="entry name" value="Pectinesterase"/>
    <property type="match status" value="1"/>
</dbReference>
<accession>A0AAD5GAF3</accession>
<dbReference type="SMART" id="SM00856">
    <property type="entry name" value="PMEI"/>
    <property type="match status" value="2"/>
</dbReference>
<evidence type="ECO:0000256" key="7">
    <source>
        <dbReference type="ARBA" id="ARBA00022801"/>
    </source>
</evidence>
<dbReference type="GO" id="GO:0042545">
    <property type="term" value="P:cell wall modification"/>
    <property type="evidence" value="ECO:0007669"/>
    <property type="project" value="InterPro"/>
</dbReference>
<dbReference type="GO" id="GO:0030599">
    <property type="term" value="F:pectinesterase activity"/>
    <property type="evidence" value="ECO:0007669"/>
    <property type="project" value="UniProtKB-EC"/>
</dbReference>
<dbReference type="InterPro" id="IPR012334">
    <property type="entry name" value="Pectin_lyas_fold"/>
</dbReference>
<dbReference type="EC" id="3.1.1.11" evidence="5"/>
<dbReference type="FunFam" id="1.20.140.40:FF:000021">
    <property type="entry name" value="Probable pectinesterase/pectinesterase inhibitor 51"/>
    <property type="match status" value="2"/>
</dbReference>
<keyword evidence="6" id="KW-0964">Secreted</keyword>
<dbReference type="InterPro" id="IPR011050">
    <property type="entry name" value="Pectin_lyase_fold/virulence"/>
</dbReference>